<dbReference type="EMBL" id="JAMYZR010000074">
    <property type="protein sequence ID" value="MCP1247273.1"/>
    <property type="molecule type" value="Genomic_DNA"/>
</dbReference>
<gene>
    <name evidence="1" type="ORF">NKW54_15275</name>
</gene>
<protein>
    <submittedName>
        <fullName evidence="1">Uncharacterized protein</fullName>
    </submittedName>
</protein>
<sequence>MGDLITYLTMDGQTYIASQVEIAFDGKHGGACPDYVALDFRRRHVIVIEETEAWNTRPLCERIHNRNTRWFKPLAAFMLEKSIVTSDWGMRFLGVVRPDRIEAFKNTFPSDGDVAFVSIEECLFSWKYWDHRRDNGLPGGELGTYRGQSVGEWAAWSQAKAP</sequence>
<name>A0ABT1EV85_9PROT</name>
<reference evidence="1 2" key="1">
    <citation type="submission" date="2022-06" db="EMBL/GenBank/DDBJ databases">
        <title>Acetobacer genomes from food samples.</title>
        <authorList>
            <person name="Sombolestani A."/>
        </authorList>
    </citation>
    <scope>NUCLEOTIDE SEQUENCE [LARGE SCALE GENOMIC DNA]</scope>
    <source>
        <strain evidence="1 2">R-83281</strain>
    </source>
</reference>
<organism evidence="1 2">
    <name type="scientific">Acetobacter cerevisiae</name>
    <dbReference type="NCBI Taxonomy" id="178900"/>
    <lineage>
        <taxon>Bacteria</taxon>
        <taxon>Pseudomonadati</taxon>
        <taxon>Pseudomonadota</taxon>
        <taxon>Alphaproteobacteria</taxon>
        <taxon>Acetobacterales</taxon>
        <taxon>Acetobacteraceae</taxon>
        <taxon>Acetobacter</taxon>
    </lineage>
</organism>
<accession>A0ABT1EV85</accession>
<comment type="caution">
    <text evidence="1">The sequence shown here is derived from an EMBL/GenBank/DDBJ whole genome shotgun (WGS) entry which is preliminary data.</text>
</comment>
<keyword evidence="2" id="KW-1185">Reference proteome</keyword>
<proteinExistence type="predicted"/>
<evidence type="ECO:0000313" key="1">
    <source>
        <dbReference type="EMBL" id="MCP1247273.1"/>
    </source>
</evidence>
<evidence type="ECO:0000313" key="2">
    <source>
        <dbReference type="Proteomes" id="UP001523543"/>
    </source>
</evidence>
<dbReference type="Proteomes" id="UP001523543">
    <property type="component" value="Unassembled WGS sequence"/>
</dbReference>
<dbReference type="RefSeq" id="WP_253551323.1">
    <property type="nucleotide sequence ID" value="NZ_JAMYZR010000074.1"/>
</dbReference>